<comment type="similarity">
    <text evidence="8">Belongs to the splicing factor SR family. SR subfamily.</text>
</comment>
<dbReference type="Pfam" id="PF00076">
    <property type="entry name" value="RRM_1"/>
    <property type="match status" value="1"/>
</dbReference>
<feature type="region of interest" description="Disordered" evidence="10">
    <location>
        <begin position="101"/>
        <end position="142"/>
    </location>
</feature>
<keyword evidence="13" id="KW-1185">Reference proteome</keyword>
<evidence type="ECO:0000256" key="7">
    <source>
        <dbReference type="ARBA" id="ARBA00023242"/>
    </source>
</evidence>
<evidence type="ECO:0000256" key="3">
    <source>
        <dbReference type="ARBA" id="ARBA00022553"/>
    </source>
</evidence>
<evidence type="ECO:0000256" key="6">
    <source>
        <dbReference type="ARBA" id="ARBA00022884"/>
    </source>
</evidence>
<dbReference type="InterPro" id="IPR050374">
    <property type="entry name" value="RRT5_SRSF_SR"/>
</dbReference>
<dbReference type="GO" id="GO:0006397">
    <property type="term" value="P:mRNA processing"/>
    <property type="evidence" value="ECO:0007669"/>
    <property type="project" value="UniProtKB-KW"/>
</dbReference>
<dbReference type="InterPro" id="IPR035979">
    <property type="entry name" value="RBD_domain_sf"/>
</dbReference>
<dbReference type="AlphaFoldDB" id="A0AAW1NEY3"/>
<sequence>MPGASDHFHRWSSEPAELLSAVLHTKAAGPSFKDHPEHTGVCLPPGWSFCNLSTYLGPQQKSLLAEGCRAQSLWATCLWTGRDGHDFDGVRLRVELARSNARRGPGAGGGYGGRGGGGFRSERPPPRGGRGGPDFAPRSSGYRVTVTGLPKTASWQDLKDHFRKVGDVTFTQVFRERDGTIGIVDLASKDDMRYAIRKLDDSEFRNPFDRTYIRVREERSGGGGRSRSRSYSRSRSRSKSRGRSYSKSKSRSRSRSKSRSRSPASRSRSRSKSPVRSVSRSRSRSAPRSASPRAASPMDADEAPTAAPADRSRSASPARSASP</sequence>
<evidence type="ECO:0000259" key="11">
    <source>
        <dbReference type="PROSITE" id="PS50102"/>
    </source>
</evidence>
<feature type="compositionally biased region" description="Basic residues" evidence="10">
    <location>
        <begin position="226"/>
        <end position="260"/>
    </location>
</feature>
<name>A0AAW1NEY3_9CHLO</name>
<dbReference type="SMART" id="SM00360">
    <property type="entry name" value="RRM"/>
    <property type="match status" value="1"/>
</dbReference>
<evidence type="ECO:0000313" key="13">
    <source>
        <dbReference type="Proteomes" id="UP001465755"/>
    </source>
</evidence>
<evidence type="ECO:0000256" key="10">
    <source>
        <dbReference type="SAM" id="MobiDB-lite"/>
    </source>
</evidence>
<feature type="compositionally biased region" description="Low complexity" evidence="10">
    <location>
        <begin position="286"/>
        <end position="323"/>
    </location>
</feature>
<evidence type="ECO:0000256" key="2">
    <source>
        <dbReference type="ARBA" id="ARBA00004642"/>
    </source>
</evidence>
<keyword evidence="5" id="KW-0677">Repeat</keyword>
<comment type="caution">
    <text evidence="12">The sequence shown here is derived from an EMBL/GenBank/DDBJ whole genome shotgun (WGS) entry which is preliminary data.</text>
</comment>
<keyword evidence="6 9" id="KW-0694">RNA-binding</keyword>
<evidence type="ECO:0000256" key="4">
    <source>
        <dbReference type="ARBA" id="ARBA00022664"/>
    </source>
</evidence>
<reference evidence="12 13" key="1">
    <citation type="journal article" date="2024" name="Nat. Commun.">
        <title>Phylogenomics reveals the evolutionary origins of lichenization in chlorophyte algae.</title>
        <authorList>
            <person name="Puginier C."/>
            <person name="Libourel C."/>
            <person name="Otte J."/>
            <person name="Skaloud P."/>
            <person name="Haon M."/>
            <person name="Grisel S."/>
            <person name="Petersen M."/>
            <person name="Berrin J.G."/>
            <person name="Delaux P.M."/>
            <person name="Dal Grande F."/>
            <person name="Keller J."/>
        </authorList>
    </citation>
    <scope>NUCLEOTIDE SEQUENCE [LARGE SCALE GENOMIC DNA]</scope>
    <source>
        <strain evidence="12 13">SAG 2036</strain>
    </source>
</reference>
<feature type="domain" description="RRM" evidence="11">
    <location>
        <begin position="142"/>
        <end position="220"/>
    </location>
</feature>
<dbReference type="GO" id="GO:0016607">
    <property type="term" value="C:nuclear speck"/>
    <property type="evidence" value="ECO:0007669"/>
    <property type="project" value="UniProtKB-SubCell"/>
</dbReference>
<dbReference type="FunFam" id="3.30.70.330:FF:000062">
    <property type="entry name" value="serine/arginine-rich splicing factor SR34A-like"/>
    <property type="match status" value="1"/>
</dbReference>
<organism evidence="12 13">
    <name type="scientific">Symbiochloris irregularis</name>
    <dbReference type="NCBI Taxonomy" id="706552"/>
    <lineage>
        <taxon>Eukaryota</taxon>
        <taxon>Viridiplantae</taxon>
        <taxon>Chlorophyta</taxon>
        <taxon>core chlorophytes</taxon>
        <taxon>Trebouxiophyceae</taxon>
        <taxon>Trebouxiales</taxon>
        <taxon>Trebouxiaceae</taxon>
        <taxon>Symbiochloris</taxon>
    </lineage>
</organism>
<evidence type="ECO:0000256" key="5">
    <source>
        <dbReference type="ARBA" id="ARBA00022737"/>
    </source>
</evidence>
<feature type="compositionally biased region" description="Gly residues" evidence="10">
    <location>
        <begin position="105"/>
        <end position="119"/>
    </location>
</feature>
<proteinExistence type="inferred from homology"/>
<protein>
    <recommendedName>
        <fullName evidence="11">RRM domain-containing protein</fullName>
    </recommendedName>
</protein>
<dbReference type="EMBL" id="JALJOQ010000309">
    <property type="protein sequence ID" value="KAK9785338.1"/>
    <property type="molecule type" value="Genomic_DNA"/>
</dbReference>
<feature type="region of interest" description="Disordered" evidence="10">
    <location>
        <begin position="215"/>
        <end position="323"/>
    </location>
</feature>
<dbReference type="GO" id="GO:0003729">
    <property type="term" value="F:mRNA binding"/>
    <property type="evidence" value="ECO:0007669"/>
    <property type="project" value="TreeGrafter"/>
</dbReference>
<dbReference type="InterPro" id="IPR012677">
    <property type="entry name" value="Nucleotide-bd_a/b_plait_sf"/>
</dbReference>
<evidence type="ECO:0000313" key="12">
    <source>
        <dbReference type="EMBL" id="KAK9785338.1"/>
    </source>
</evidence>
<feature type="compositionally biased region" description="Basic residues" evidence="10">
    <location>
        <begin position="267"/>
        <end position="285"/>
    </location>
</feature>
<evidence type="ECO:0000256" key="8">
    <source>
        <dbReference type="ARBA" id="ARBA00061121"/>
    </source>
</evidence>
<comment type="subcellular location">
    <subcellularLocation>
        <location evidence="1">Nucleus speckle</location>
    </subcellularLocation>
    <subcellularLocation>
        <location evidence="2">Nucleus</location>
        <location evidence="2">Nucleoplasm</location>
    </subcellularLocation>
</comment>
<dbReference type="Proteomes" id="UP001465755">
    <property type="component" value="Unassembled WGS sequence"/>
</dbReference>
<evidence type="ECO:0000256" key="1">
    <source>
        <dbReference type="ARBA" id="ARBA00004324"/>
    </source>
</evidence>
<keyword evidence="3" id="KW-0597">Phosphoprotein</keyword>
<accession>A0AAW1NEY3</accession>
<dbReference type="InterPro" id="IPR000504">
    <property type="entry name" value="RRM_dom"/>
</dbReference>
<gene>
    <name evidence="12" type="ORF">WJX73_000672</name>
</gene>
<dbReference type="PANTHER" id="PTHR23003">
    <property type="entry name" value="RNA RECOGNITION MOTIF RRM DOMAIN CONTAINING PROTEIN"/>
    <property type="match status" value="1"/>
</dbReference>
<evidence type="ECO:0000256" key="9">
    <source>
        <dbReference type="PROSITE-ProRule" id="PRU00176"/>
    </source>
</evidence>
<keyword evidence="4" id="KW-0507">mRNA processing</keyword>
<dbReference type="CDD" id="cd12602">
    <property type="entry name" value="RRM2_SF2_plant_like"/>
    <property type="match status" value="1"/>
</dbReference>
<dbReference type="SUPFAM" id="SSF54928">
    <property type="entry name" value="RNA-binding domain, RBD"/>
    <property type="match status" value="1"/>
</dbReference>
<dbReference type="GO" id="GO:0005737">
    <property type="term" value="C:cytoplasm"/>
    <property type="evidence" value="ECO:0007669"/>
    <property type="project" value="TreeGrafter"/>
</dbReference>
<dbReference type="PROSITE" id="PS50102">
    <property type="entry name" value="RRM"/>
    <property type="match status" value="1"/>
</dbReference>
<keyword evidence="7" id="KW-0539">Nucleus</keyword>
<dbReference type="PANTHER" id="PTHR23003:SF62">
    <property type="entry name" value="SERINE_ARGININE (SR)-TYPE SHUTTLING MRNA BINDING PROTEIN NPL3"/>
    <property type="match status" value="1"/>
</dbReference>
<dbReference type="Gene3D" id="3.30.70.330">
    <property type="match status" value="1"/>
</dbReference>